<gene>
    <name evidence="11" type="ordered locus">HPG27_958</name>
</gene>
<reference evidence="11 12" key="1">
    <citation type="journal article" date="2009" name="J. Bacteriol.">
        <title>The complete genome sequence of Helicobacter pylori strain G27.</title>
        <authorList>
            <person name="Baltrus D.A."/>
            <person name="Amieva M.R."/>
            <person name="Covacci A."/>
            <person name="Lowe T.M."/>
            <person name="Merrell D.S."/>
            <person name="Ottemann K.M."/>
            <person name="Stein M."/>
            <person name="Salama N.R."/>
            <person name="Guillemin K."/>
        </authorList>
    </citation>
    <scope>NUCLEOTIDE SEQUENCE [LARGE SCALE GENOMIC DNA]</scope>
    <source>
        <strain evidence="11 12">G27</strain>
    </source>
</reference>
<feature type="domain" description="Mechanosensitive ion channel MscS C-terminal" evidence="9">
    <location>
        <begin position="487"/>
        <end position="604"/>
    </location>
</feature>
<dbReference type="Gene3D" id="1.10.287.1260">
    <property type="match status" value="1"/>
</dbReference>
<dbReference type="EMBL" id="CP001173">
    <property type="protein sequence ID" value="ACI27712.1"/>
    <property type="molecule type" value="Genomic_DNA"/>
</dbReference>
<feature type="transmembrane region" description="Helical" evidence="7">
    <location>
        <begin position="292"/>
        <end position="313"/>
    </location>
</feature>
<dbReference type="GO" id="GO:0008381">
    <property type="term" value="F:mechanosensitive monoatomic ion channel activity"/>
    <property type="evidence" value="ECO:0007669"/>
    <property type="project" value="UniProtKB-ARBA"/>
</dbReference>
<evidence type="ECO:0000256" key="7">
    <source>
        <dbReference type="SAM" id="Phobius"/>
    </source>
</evidence>
<keyword evidence="4 7" id="KW-0812">Transmembrane</keyword>
<dbReference type="InterPro" id="IPR006685">
    <property type="entry name" value="MscS_channel_2nd"/>
</dbReference>
<dbReference type="Proteomes" id="UP000001735">
    <property type="component" value="Chromosome"/>
</dbReference>
<dbReference type="Pfam" id="PF21082">
    <property type="entry name" value="MS_channel_3rd"/>
    <property type="match status" value="1"/>
</dbReference>
<feature type="domain" description="Mechanosensitive ion channel transmembrane helices 2/3" evidence="10">
    <location>
        <begin position="371"/>
        <end position="412"/>
    </location>
</feature>
<keyword evidence="6 7" id="KW-0472">Membrane</keyword>
<dbReference type="InterPro" id="IPR049142">
    <property type="entry name" value="MS_channel_1st"/>
</dbReference>
<evidence type="ECO:0000313" key="11">
    <source>
        <dbReference type="EMBL" id="ACI27712.1"/>
    </source>
</evidence>
<dbReference type="Gene3D" id="2.30.30.60">
    <property type="match status" value="1"/>
</dbReference>
<proteinExistence type="inferred from homology"/>
<dbReference type="InterPro" id="IPR023408">
    <property type="entry name" value="MscS_beta-dom_sf"/>
</dbReference>
<feature type="transmembrane region" description="Helical" evidence="7">
    <location>
        <begin position="246"/>
        <end position="271"/>
    </location>
</feature>
<accession>B5Z813</accession>
<organism evidence="11 12">
    <name type="scientific">Helicobacter pylori (strain G27)</name>
    <dbReference type="NCBI Taxonomy" id="563041"/>
    <lineage>
        <taxon>Bacteria</taxon>
        <taxon>Pseudomonadati</taxon>
        <taxon>Campylobacterota</taxon>
        <taxon>Epsilonproteobacteria</taxon>
        <taxon>Campylobacterales</taxon>
        <taxon>Helicobacteraceae</taxon>
        <taxon>Helicobacter</taxon>
    </lineage>
</organism>
<sequence length="627" mass="71741">MGFCMRLLLWWVLVLSLFLNPLRAIEEHETDAVDLFLIFNQINQLNQVIETYKKNPERSAEVSLYNTQKNDLIKSLTSKVLNERDKIGIDINQNLKEQEKIKKRLSKSIKGDDFYTFMKDRLSLDILLIDEILYRFIDKIRSSIDIFSEQKDVESISDAFLLRLGQFKLYTFPKNLDNVKMHELEQMFSDYELRLNTYTEVLRYIKNHPKEVLPKNLIMEVNMDFVLNKISKVLPFTTHSLQVSKIVLALTILALLLGLRKLITWLLALLLDRIFEIMQRNKKMHVNVQSSIVSPVSVFLALFSCDVALDIFYYPNASPPKVSMWVGAVYIMLLAWLVIALFKGYGEALVTNMATKSTHNFRKEVINLILKVVYFLIFIVALLGVLKQLGFNVSAIIASLGIGGLAVALAVKDVLANFFASVILLLDNSFSQGDWIVCGEVEGTVVEMGLRRTTIRAFDNALLSVPNSELAGKPIRNWSRRKVGRRIKMEIGLTYSSSQSALQLCVKDIKEMLENHPKIANGADSALQNASDYRYMFKKDIVSIDDFLGYKNNLFVFLDQFADSSINILVYCFSKTVIWEEWLEVKEDVMLKIMGIVEKHHLSFAFPSQSLYVESLPEVSLKEGAKI</sequence>
<dbReference type="KEGG" id="hpg:HPG27_958"/>
<dbReference type="InterPro" id="IPR006686">
    <property type="entry name" value="MscS_channel_CS"/>
</dbReference>
<keyword evidence="3" id="KW-1003">Cell membrane</keyword>
<keyword evidence="12" id="KW-1185">Reference proteome</keyword>
<dbReference type="AlphaFoldDB" id="B5Z813"/>
<name>B5Z813_HELPG</name>
<evidence type="ECO:0000256" key="6">
    <source>
        <dbReference type="ARBA" id="ARBA00023136"/>
    </source>
</evidence>
<dbReference type="PROSITE" id="PS01246">
    <property type="entry name" value="UPF0003"/>
    <property type="match status" value="1"/>
</dbReference>
<dbReference type="SUPFAM" id="SSF82689">
    <property type="entry name" value="Mechanosensitive channel protein MscS (YggB), C-terminal domain"/>
    <property type="match status" value="1"/>
</dbReference>
<dbReference type="InterPro" id="IPR045042">
    <property type="entry name" value="YnaI-like"/>
</dbReference>
<dbReference type="HOGENOM" id="CLU_026710_0_0_7"/>
<dbReference type="InterPro" id="IPR049278">
    <property type="entry name" value="MS_channel_C"/>
</dbReference>
<dbReference type="InterPro" id="IPR010920">
    <property type="entry name" value="LSM_dom_sf"/>
</dbReference>
<dbReference type="Gene3D" id="3.30.70.100">
    <property type="match status" value="1"/>
</dbReference>
<evidence type="ECO:0000256" key="1">
    <source>
        <dbReference type="ARBA" id="ARBA00004651"/>
    </source>
</evidence>
<protein>
    <recommendedName>
        <fullName evidence="13">Mechanosensitive ion channel family protein</fullName>
    </recommendedName>
</protein>
<dbReference type="Pfam" id="PF00924">
    <property type="entry name" value="MS_channel_2nd"/>
    <property type="match status" value="1"/>
</dbReference>
<comment type="similarity">
    <text evidence="2">Belongs to the MscS (TC 1.A.23) family.</text>
</comment>
<feature type="domain" description="Mechanosensitive ion channel MscS" evidence="8">
    <location>
        <begin position="413"/>
        <end position="480"/>
    </location>
</feature>
<evidence type="ECO:0000313" key="12">
    <source>
        <dbReference type="Proteomes" id="UP000001735"/>
    </source>
</evidence>
<evidence type="ECO:0000259" key="8">
    <source>
        <dbReference type="Pfam" id="PF00924"/>
    </source>
</evidence>
<dbReference type="SUPFAM" id="SSF50182">
    <property type="entry name" value="Sm-like ribonucleoproteins"/>
    <property type="match status" value="1"/>
</dbReference>
<dbReference type="InterPro" id="IPR011066">
    <property type="entry name" value="MscS_channel_C_sf"/>
</dbReference>
<evidence type="ECO:0000259" key="9">
    <source>
        <dbReference type="Pfam" id="PF21082"/>
    </source>
</evidence>
<dbReference type="SUPFAM" id="SSF82861">
    <property type="entry name" value="Mechanosensitive channel protein MscS (YggB), transmembrane region"/>
    <property type="match status" value="1"/>
</dbReference>
<evidence type="ECO:0000256" key="5">
    <source>
        <dbReference type="ARBA" id="ARBA00022989"/>
    </source>
</evidence>
<feature type="transmembrane region" description="Helical" evidence="7">
    <location>
        <begin position="365"/>
        <end position="385"/>
    </location>
</feature>
<keyword evidence="5 7" id="KW-1133">Transmembrane helix</keyword>
<dbReference type="PANTHER" id="PTHR43634:SF2">
    <property type="entry name" value="LOW CONDUCTANCE MECHANOSENSITIVE CHANNEL YNAI"/>
    <property type="match status" value="1"/>
</dbReference>
<evidence type="ECO:0000259" key="10">
    <source>
        <dbReference type="Pfam" id="PF21088"/>
    </source>
</evidence>
<dbReference type="InterPro" id="IPR011014">
    <property type="entry name" value="MscS_channel_TM-2"/>
</dbReference>
<dbReference type="PANTHER" id="PTHR43634">
    <property type="entry name" value="OW CONDUCTANCE MECHANOSENSITIVE CHANNEL"/>
    <property type="match status" value="1"/>
</dbReference>
<evidence type="ECO:0000256" key="3">
    <source>
        <dbReference type="ARBA" id="ARBA00022475"/>
    </source>
</evidence>
<feature type="transmembrane region" description="Helical" evidence="7">
    <location>
        <begin position="391"/>
        <end position="411"/>
    </location>
</feature>
<dbReference type="GO" id="GO:0005886">
    <property type="term" value="C:plasma membrane"/>
    <property type="evidence" value="ECO:0007669"/>
    <property type="project" value="UniProtKB-SubCell"/>
</dbReference>
<comment type="subcellular location">
    <subcellularLocation>
        <location evidence="1">Cell membrane</location>
        <topology evidence="1">Multi-pass membrane protein</topology>
    </subcellularLocation>
</comment>
<feature type="transmembrane region" description="Helical" evidence="7">
    <location>
        <begin position="325"/>
        <end position="345"/>
    </location>
</feature>
<evidence type="ECO:0000256" key="4">
    <source>
        <dbReference type="ARBA" id="ARBA00022692"/>
    </source>
</evidence>
<dbReference type="Pfam" id="PF21088">
    <property type="entry name" value="MS_channel_1st"/>
    <property type="match status" value="1"/>
</dbReference>
<evidence type="ECO:0000256" key="2">
    <source>
        <dbReference type="ARBA" id="ARBA00008017"/>
    </source>
</evidence>
<evidence type="ECO:0008006" key="13">
    <source>
        <dbReference type="Google" id="ProtNLM"/>
    </source>
</evidence>